<protein>
    <submittedName>
        <fullName evidence="1">Uncharacterized protein</fullName>
    </submittedName>
</protein>
<organism evidence="1 2">
    <name type="scientific">Smallanthus sonchifolius</name>
    <dbReference type="NCBI Taxonomy" id="185202"/>
    <lineage>
        <taxon>Eukaryota</taxon>
        <taxon>Viridiplantae</taxon>
        <taxon>Streptophyta</taxon>
        <taxon>Embryophyta</taxon>
        <taxon>Tracheophyta</taxon>
        <taxon>Spermatophyta</taxon>
        <taxon>Magnoliopsida</taxon>
        <taxon>eudicotyledons</taxon>
        <taxon>Gunneridae</taxon>
        <taxon>Pentapetalae</taxon>
        <taxon>asterids</taxon>
        <taxon>campanulids</taxon>
        <taxon>Asterales</taxon>
        <taxon>Asteraceae</taxon>
        <taxon>Asteroideae</taxon>
        <taxon>Heliantheae alliance</taxon>
        <taxon>Millerieae</taxon>
        <taxon>Smallanthus</taxon>
    </lineage>
</organism>
<name>A0ACB9E6J2_9ASTR</name>
<reference evidence="1 2" key="2">
    <citation type="journal article" date="2022" name="Mol. Ecol. Resour.">
        <title>The genomes of chicory, endive, great burdock and yacon provide insights into Asteraceae paleo-polyploidization history and plant inulin production.</title>
        <authorList>
            <person name="Fan W."/>
            <person name="Wang S."/>
            <person name="Wang H."/>
            <person name="Wang A."/>
            <person name="Jiang F."/>
            <person name="Liu H."/>
            <person name="Zhao H."/>
            <person name="Xu D."/>
            <person name="Zhang Y."/>
        </authorList>
    </citation>
    <scope>NUCLEOTIDE SEQUENCE [LARGE SCALE GENOMIC DNA]</scope>
    <source>
        <strain evidence="2">cv. Yunnan</strain>
        <tissue evidence="1">Leaves</tissue>
    </source>
</reference>
<dbReference type="EMBL" id="CM042035">
    <property type="protein sequence ID" value="KAI3754326.1"/>
    <property type="molecule type" value="Genomic_DNA"/>
</dbReference>
<comment type="caution">
    <text evidence="1">The sequence shown here is derived from an EMBL/GenBank/DDBJ whole genome shotgun (WGS) entry which is preliminary data.</text>
</comment>
<reference evidence="2" key="1">
    <citation type="journal article" date="2022" name="Mol. Ecol. Resour.">
        <title>The genomes of chicory, endive, great burdock and yacon provide insights into Asteraceae palaeo-polyploidization history and plant inulin production.</title>
        <authorList>
            <person name="Fan W."/>
            <person name="Wang S."/>
            <person name="Wang H."/>
            <person name="Wang A."/>
            <person name="Jiang F."/>
            <person name="Liu H."/>
            <person name="Zhao H."/>
            <person name="Xu D."/>
            <person name="Zhang Y."/>
        </authorList>
    </citation>
    <scope>NUCLEOTIDE SEQUENCE [LARGE SCALE GENOMIC DNA]</scope>
    <source>
        <strain evidence="2">cv. Yunnan</strain>
    </source>
</reference>
<accession>A0ACB9E6J2</accession>
<proteinExistence type="predicted"/>
<gene>
    <name evidence="1" type="ORF">L1987_54108</name>
</gene>
<dbReference type="Proteomes" id="UP001056120">
    <property type="component" value="Linkage Group LG18"/>
</dbReference>
<sequence>MMLVRIGLEGHVASIFYCYFQRFEKTKWMIFITSSPKPPPLRITFTFHLINSANEIAMVVSEKDVTDAVKVVLGNHAVDCYPLPVQKVSAGGGLTLFLDPEAAS</sequence>
<keyword evidence="2" id="KW-1185">Reference proteome</keyword>
<evidence type="ECO:0000313" key="1">
    <source>
        <dbReference type="EMBL" id="KAI3754326.1"/>
    </source>
</evidence>
<evidence type="ECO:0000313" key="2">
    <source>
        <dbReference type="Proteomes" id="UP001056120"/>
    </source>
</evidence>